<reference evidence="2 3" key="1">
    <citation type="submission" date="2014-08" db="EMBL/GenBank/DDBJ databases">
        <authorList>
            <person name="Chen Y.-H."/>
        </authorList>
    </citation>
    <scope>NUCLEOTIDE SEQUENCE [LARGE SCALE GENOMIC DNA]</scope>
</reference>
<organism evidence="2 3">
    <name type="scientific">Neorhizobium galegae bv. officinalis</name>
    <dbReference type="NCBI Taxonomy" id="323656"/>
    <lineage>
        <taxon>Bacteria</taxon>
        <taxon>Pseudomonadati</taxon>
        <taxon>Pseudomonadota</taxon>
        <taxon>Alphaproteobacteria</taxon>
        <taxon>Hyphomicrobiales</taxon>
        <taxon>Rhizobiaceae</taxon>
        <taxon>Rhizobium/Agrobacterium group</taxon>
        <taxon>Neorhizobium</taxon>
    </lineage>
</organism>
<dbReference type="Proteomes" id="UP000046176">
    <property type="component" value="Unassembled WGS sequence"/>
</dbReference>
<gene>
    <name evidence="2" type="ORF">NGAL_HAMBI1145_48310</name>
</gene>
<feature type="signal peptide" evidence="1">
    <location>
        <begin position="1"/>
        <end position="24"/>
    </location>
</feature>
<protein>
    <submittedName>
        <fullName evidence="2">Uncharacterized protein</fullName>
    </submittedName>
</protein>
<keyword evidence="1" id="KW-0732">Signal</keyword>
<name>A0A0T7FWK2_NEOGA</name>
<proteinExistence type="predicted"/>
<accession>A0A0T7FWK2</accession>
<dbReference type="AlphaFoldDB" id="A0A0T7FWK2"/>
<evidence type="ECO:0000256" key="1">
    <source>
        <dbReference type="SAM" id="SignalP"/>
    </source>
</evidence>
<dbReference type="OrthoDB" id="8087244at2"/>
<evidence type="ECO:0000313" key="3">
    <source>
        <dbReference type="Proteomes" id="UP000046176"/>
    </source>
</evidence>
<dbReference type="RefSeq" id="WP_046668683.1">
    <property type="nucleotide sequence ID" value="NZ_CCRH01000016.1"/>
</dbReference>
<evidence type="ECO:0000313" key="2">
    <source>
        <dbReference type="EMBL" id="CDZ39365.1"/>
    </source>
</evidence>
<dbReference type="EMBL" id="CCRH01000016">
    <property type="protein sequence ID" value="CDZ39365.1"/>
    <property type="molecule type" value="Genomic_DNA"/>
</dbReference>
<sequence length="143" mass="15626">MRNFLLCYPITAAAMILLASPVHAQEAERYTAVSKTAMSVTGDVWLDDFGITFENEETLEFSDLVADNFRVDGRRVPGSVYRVAEPADPELENGNQLCGSGDVTYVANWASGKGMSAIAVFTGRNPPKSSDEMCALYTYEDPK</sequence>
<feature type="chain" id="PRO_5006682616" evidence="1">
    <location>
        <begin position="25"/>
        <end position="143"/>
    </location>
</feature>